<gene>
    <name evidence="1" type="ORF">BDM02DRAFT_3124829</name>
</gene>
<dbReference type="EMBL" id="MU118676">
    <property type="protein sequence ID" value="KAF9642122.1"/>
    <property type="molecule type" value="Genomic_DNA"/>
</dbReference>
<proteinExistence type="predicted"/>
<evidence type="ECO:0000313" key="1">
    <source>
        <dbReference type="EMBL" id="KAF9642122.1"/>
    </source>
</evidence>
<accession>A0ACB6YXV6</accession>
<feature type="non-terminal residue" evidence="1">
    <location>
        <position position="171"/>
    </location>
</feature>
<reference evidence="1" key="1">
    <citation type="submission" date="2019-10" db="EMBL/GenBank/DDBJ databases">
        <authorList>
            <consortium name="DOE Joint Genome Institute"/>
            <person name="Kuo A."/>
            <person name="Miyauchi S."/>
            <person name="Kiss E."/>
            <person name="Drula E."/>
            <person name="Kohler A."/>
            <person name="Sanchez-Garcia M."/>
            <person name="Andreopoulos B."/>
            <person name="Barry K.W."/>
            <person name="Bonito G."/>
            <person name="Buee M."/>
            <person name="Carver A."/>
            <person name="Chen C."/>
            <person name="Cichocki N."/>
            <person name="Clum A."/>
            <person name="Culley D."/>
            <person name="Crous P.W."/>
            <person name="Fauchery L."/>
            <person name="Girlanda M."/>
            <person name="Hayes R."/>
            <person name="Keri Z."/>
            <person name="Labutti K."/>
            <person name="Lipzen A."/>
            <person name="Lombard V."/>
            <person name="Magnuson J."/>
            <person name="Maillard F."/>
            <person name="Morin E."/>
            <person name="Murat C."/>
            <person name="Nolan M."/>
            <person name="Ohm R."/>
            <person name="Pangilinan J."/>
            <person name="Pereira M."/>
            <person name="Perotto S."/>
            <person name="Peter M."/>
            <person name="Riley R."/>
            <person name="Sitrit Y."/>
            <person name="Stielow B."/>
            <person name="Szollosi G."/>
            <person name="Zifcakova L."/>
            <person name="Stursova M."/>
            <person name="Spatafora J.W."/>
            <person name="Tedersoo L."/>
            <person name="Vaario L.-M."/>
            <person name="Yamada A."/>
            <person name="Yan M."/>
            <person name="Wang P."/>
            <person name="Xu J."/>
            <person name="Bruns T."/>
            <person name="Baldrian P."/>
            <person name="Vilgalys R."/>
            <person name="Henrissat B."/>
            <person name="Grigoriev I.V."/>
            <person name="Hibbett D."/>
            <person name="Nagy L.G."/>
            <person name="Martin F.M."/>
        </authorList>
    </citation>
    <scope>NUCLEOTIDE SEQUENCE</scope>
    <source>
        <strain evidence="1">P2</strain>
    </source>
</reference>
<protein>
    <submittedName>
        <fullName evidence="1">Uncharacterized protein</fullName>
    </submittedName>
</protein>
<keyword evidence="2" id="KW-1185">Reference proteome</keyword>
<dbReference type="Proteomes" id="UP000886501">
    <property type="component" value="Unassembled WGS sequence"/>
</dbReference>
<name>A0ACB6YXV6_THEGA</name>
<organism evidence="1 2">
    <name type="scientific">Thelephora ganbajun</name>
    <name type="common">Ganba fungus</name>
    <dbReference type="NCBI Taxonomy" id="370292"/>
    <lineage>
        <taxon>Eukaryota</taxon>
        <taxon>Fungi</taxon>
        <taxon>Dikarya</taxon>
        <taxon>Basidiomycota</taxon>
        <taxon>Agaricomycotina</taxon>
        <taxon>Agaricomycetes</taxon>
        <taxon>Thelephorales</taxon>
        <taxon>Thelephoraceae</taxon>
        <taxon>Thelephora</taxon>
    </lineage>
</organism>
<evidence type="ECO:0000313" key="2">
    <source>
        <dbReference type="Proteomes" id="UP000886501"/>
    </source>
</evidence>
<reference evidence="1" key="2">
    <citation type="journal article" date="2020" name="Nat. Commun.">
        <title>Large-scale genome sequencing of mycorrhizal fungi provides insights into the early evolution of symbiotic traits.</title>
        <authorList>
            <person name="Miyauchi S."/>
            <person name="Kiss E."/>
            <person name="Kuo A."/>
            <person name="Drula E."/>
            <person name="Kohler A."/>
            <person name="Sanchez-Garcia M."/>
            <person name="Morin E."/>
            <person name="Andreopoulos B."/>
            <person name="Barry K.W."/>
            <person name="Bonito G."/>
            <person name="Buee M."/>
            <person name="Carver A."/>
            <person name="Chen C."/>
            <person name="Cichocki N."/>
            <person name="Clum A."/>
            <person name="Culley D."/>
            <person name="Crous P.W."/>
            <person name="Fauchery L."/>
            <person name="Girlanda M."/>
            <person name="Hayes R.D."/>
            <person name="Keri Z."/>
            <person name="LaButti K."/>
            <person name="Lipzen A."/>
            <person name="Lombard V."/>
            <person name="Magnuson J."/>
            <person name="Maillard F."/>
            <person name="Murat C."/>
            <person name="Nolan M."/>
            <person name="Ohm R.A."/>
            <person name="Pangilinan J."/>
            <person name="Pereira M.F."/>
            <person name="Perotto S."/>
            <person name="Peter M."/>
            <person name="Pfister S."/>
            <person name="Riley R."/>
            <person name="Sitrit Y."/>
            <person name="Stielow J.B."/>
            <person name="Szollosi G."/>
            <person name="Zifcakova L."/>
            <person name="Stursova M."/>
            <person name="Spatafora J.W."/>
            <person name="Tedersoo L."/>
            <person name="Vaario L.M."/>
            <person name="Yamada A."/>
            <person name="Yan M."/>
            <person name="Wang P."/>
            <person name="Xu J."/>
            <person name="Bruns T."/>
            <person name="Baldrian P."/>
            <person name="Vilgalys R."/>
            <person name="Dunand C."/>
            <person name="Henrissat B."/>
            <person name="Grigoriev I.V."/>
            <person name="Hibbett D."/>
            <person name="Nagy L.G."/>
            <person name="Martin F.M."/>
        </authorList>
    </citation>
    <scope>NUCLEOTIDE SEQUENCE</scope>
    <source>
        <strain evidence="1">P2</strain>
    </source>
</reference>
<sequence length="171" mass="19513">MFGIPQGDDSAEGETDQSPIVLPSVTVSEMEALLNFFYFRQGLEEVKFSEDDWCSLLSISHRYECERARERSIKEINKLRPPVGSADKIVMAKKFGVEEWLVPACVALVERHDPLNYAEAEKLGLDMTMLLSEAREKYIQQQQSGMYNSYNSYGKQPNKDTTQLVKDVLHV</sequence>
<comment type="caution">
    <text evidence="1">The sequence shown here is derived from an EMBL/GenBank/DDBJ whole genome shotgun (WGS) entry which is preliminary data.</text>
</comment>